<feature type="compositionally biased region" description="Polar residues" evidence="5">
    <location>
        <begin position="632"/>
        <end position="655"/>
    </location>
</feature>
<evidence type="ECO:0000256" key="6">
    <source>
        <dbReference type="SAM" id="SignalP"/>
    </source>
</evidence>
<feature type="compositionally biased region" description="Low complexity" evidence="5">
    <location>
        <begin position="315"/>
        <end position="333"/>
    </location>
</feature>
<dbReference type="AlphaFoldDB" id="A0A8J2RIV3"/>
<dbReference type="GO" id="GO:0005576">
    <property type="term" value="C:extracellular region"/>
    <property type="evidence" value="ECO:0007669"/>
    <property type="project" value="UniProtKB-SubCell"/>
</dbReference>
<sequence length="803" mass="87756">MDVKYAGRLLFICAVVLLATSSDAFQIASLTATNQNCTNEGQTVVVKIVEEFIPCMTCMCKDGHVQCKKEICPSTGGSGNCYVVLQQNKSSAASKCCQQCKGCHYQGVFYQSGSQWNDPDDPCQTMTCQGGVVTLSRQTCRWNWPSGDEQNDDDDGTCHHLLAPRPGECCPRCKTCQWINNNKNVTIIHEGRSPVSPDPQKEPCTQCQCSSSSNDSSMICTRQTCPVLPCPANKALLQPGACCPVCQGVRKEIIPSSSSSSTNNICQIGKKTFEFGAQFRPDPCTNCTCQSNSTTVCVRDNSRRHCPNVHPATITVSPSSSSTSTTESPVVDSFQRQQEASSSSTSMKATIQMPTALPASRPLTCAYRGVTYQDGAGWSLDPCTQCNCAQGEVRCAVQQCPVYRPRRTKQQQQQHKSSSSNNVQSTNGLMTMQQNGGSACPPGRHPIKEPGQCCPKCVEDDAVCTVFGDPHYRTFDGRVFNFQGACKYLLTSDCRNDTFSVRVTNDARSSRSFSWTKTVTLTIEDLKVTLGQNMKVKVNHKRVSLPFVSLGVLSVVQEGYSVVVRTNLGVKLLWDGESFLEVTVPPAFKRRLCGLCGNFNGRRRDDLRMRSGQLATSVEQFGASWKVGGPKSCSSNSNPAVTTQTENEQPSSSSLIAERRAGQQQHPNQLASAAAIRNKKVTTSSTSTPTTVKDEPLCQRQWHIRIRAVRECSVLKAATFAQCHPQVSPVRFFKSCLLDMCECPSGKQCYCEALTAYAHECARHGVTQIDPKWRQVTACTGHHHHSSTTATTTDDDATTTQLL</sequence>
<dbReference type="OrthoDB" id="6019304at2759"/>
<feature type="compositionally biased region" description="Low complexity" evidence="5">
    <location>
        <begin position="410"/>
        <end position="425"/>
    </location>
</feature>
<dbReference type="PROSITE" id="PS50184">
    <property type="entry name" value="VWFC_2"/>
    <property type="match status" value="2"/>
</dbReference>
<dbReference type="SUPFAM" id="SSF57603">
    <property type="entry name" value="FnI-like domain"/>
    <property type="match status" value="3"/>
</dbReference>
<proteinExistence type="predicted"/>
<organism evidence="9 10">
    <name type="scientific">Daphnia galeata</name>
    <dbReference type="NCBI Taxonomy" id="27404"/>
    <lineage>
        <taxon>Eukaryota</taxon>
        <taxon>Metazoa</taxon>
        <taxon>Ecdysozoa</taxon>
        <taxon>Arthropoda</taxon>
        <taxon>Crustacea</taxon>
        <taxon>Branchiopoda</taxon>
        <taxon>Diplostraca</taxon>
        <taxon>Cladocera</taxon>
        <taxon>Anomopoda</taxon>
        <taxon>Daphniidae</taxon>
        <taxon>Daphnia</taxon>
    </lineage>
</organism>
<feature type="region of interest" description="Disordered" evidence="5">
    <location>
        <begin position="315"/>
        <end position="349"/>
    </location>
</feature>
<gene>
    <name evidence="9" type="ORF">DGAL_LOCUS8608</name>
</gene>
<feature type="signal peptide" evidence="6">
    <location>
        <begin position="1"/>
        <end position="24"/>
    </location>
</feature>
<dbReference type="Pfam" id="PF23334">
    <property type="entry name" value="VWC2L_2nd"/>
    <property type="match status" value="1"/>
</dbReference>
<dbReference type="Pfam" id="PF08742">
    <property type="entry name" value="C8"/>
    <property type="match status" value="1"/>
</dbReference>
<evidence type="ECO:0000313" key="9">
    <source>
        <dbReference type="EMBL" id="CAH0105552.1"/>
    </source>
</evidence>
<dbReference type="Gene3D" id="2.10.70.10">
    <property type="entry name" value="Complement Module, domain 1"/>
    <property type="match status" value="1"/>
</dbReference>
<dbReference type="Gene3D" id="6.20.200.20">
    <property type="match status" value="2"/>
</dbReference>
<dbReference type="SMART" id="SM00216">
    <property type="entry name" value="VWD"/>
    <property type="match status" value="1"/>
</dbReference>
<dbReference type="InterPro" id="IPR052424">
    <property type="entry name" value="Kielin_Chordin-BMP_Reg"/>
</dbReference>
<accession>A0A8J2RIV3</accession>
<feature type="region of interest" description="Disordered" evidence="5">
    <location>
        <begin position="406"/>
        <end position="442"/>
    </location>
</feature>
<dbReference type="GO" id="GO:0036122">
    <property type="term" value="F:BMP binding"/>
    <property type="evidence" value="ECO:0007669"/>
    <property type="project" value="TreeGrafter"/>
</dbReference>
<feature type="domain" description="VWFC" evidence="7">
    <location>
        <begin position="363"/>
        <end position="458"/>
    </location>
</feature>
<feature type="domain" description="VWFC" evidence="7">
    <location>
        <begin position="174"/>
        <end position="247"/>
    </location>
</feature>
<keyword evidence="10" id="KW-1185">Reference proteome</keyword>
<keyword evidence="4" id="KW-0677">Repeat</keyword>
<reference evidence="9" key="1">
    <citation type="submission" date="2021-11" db="EMBL/GenBank/DDBJ databases">
        <authorList>
            <person name="Schell T."/>
        </authorList>
    </citation>
    <scope>NUCLEOTIDE SEQUENCE</scope>
    <source>
        <strain evidence="9">M5</strain>
    </source>
</reference>
<feature type="chain" id="PRO_5035156116" description="BMP-binding endothelial regulator protein" evidence="6">
    <location>
        <begin position="25"/>
        <end position="803"/>
    </location>
</feature>
<evidence type="ECO:0000256" key="3">
    <source>
        <dbReference type="ARBA" id="ARBA00022729"/>
    </source>
</evidence>
<dbReference type="InterPro" id="IPR014853">
    <property type="entry name" value="VWF/SSPO/ZAN-like_Cys-rich_dom"/>
</dbReference>
<feature type="domain" description="VWFD" evidence="8">
    <location>
        <begin position="462"/>
        <end position="634"/>
    </location>
</feature>
<evidence type="ECO:0000313" key="10">
    <source>
        <dbReference type="Proteomes" id="UP000789390"/>
    </source>
</evidence>
<dbReference type="Pfam" id="PF00093">
    <property type="entry name" value="VWC"/>
    <property type="match status" value="1"/>
</dbReference>
<dbReference type="EMBL" id="CAKKLH010000190">
    <property type="protein sequence ID" value="CAH0105552.1"/>
    <property type="molecule type" value="Genomic_DNA"/>
</dbReference>
<feature type="region of interest" description="Disordered" evidence="5">
    <location>
        <begin position="626"/>
        <end position="666"/>
    </location>
</feature>
<evidence type="ECO:0000256" key="4">
    <source>
        <dbReference type="ARBA" id="ARBA00022737"/>
    </source>
</evidence>
<comment type="caution">
    <text evidence="9">The sequence shown here is derived from an EMBL/GenBank/DDBJ whole genome shotgun (WGS) entry which is preliminary data.</text>
</comment>
<protein>
    <recommendedName>
        <fullName evidence="11">BMP-binding endothelial regulator protein</fullName>
    </recommendedName>
</protein>
<evidence type="ECO:0000256" key="1">
    <source>
        <dbReference type="ARBA" id="ARBA00004613"/>
    </source>
</evidence>
<keyword evidence="2" id="KW-0964">Secreted</keyword>
<dbReference type="GO" id="GO:0030513">
    <property type="term" value="P:positive regulation of BMP signaling pathway"/>
    <property type="evidence" value="ECO:0007669"/>
    <property type="project" value="TreeGrafter"/>
</dbReference>
<dbReference type="PROSITE" id="PS51233">
    <property type="entry name" value="VWFD"/>
    <property type="match status" value="1"/>
</dbReference>
<feature type="compositionally biased region" description="Low complexity" evidence="5">
    <location>
        <begin position="787"/>
        <end position="803"/>
    </location>
</feature>
<dbReference type="PANTHER" id="PTHR46698:SF4">
    <property type="entry name" value="CROSSVEINLESS 2"/>
    <property type="match status" value="1"/>
</dbReference>
<feature type="compositionally biased region" description="Polar residues" evidence="5">
    <location>
        <begin position="426"/>
        <end position="437"/>
    </location>
</feature>
<dbReference type="InterPro" id="IPR001846">
    <property type="entry name" value="VWF_type-D"/>
</dbReference>
<name>A0A8J2RIV3_9CRUS</name>
<evidence type="ECO:0000259" key="7">
    <source>
        <dbReference type="PROSITE" id="PS50184"/>
    </source>
</evidence>
<feature type="compositionally biased region" description="Polar residues" evidence="5">
    <location>
        <begin position="334"/>
        <end position="349"/>
    </location>
</feature>
<feature type="region of interest" description="Disordered" evidence="5">
    <location>
        <begin position="783"/>
        <end position="803"/>
    </location>
</feature>
<dbReference type="Proteomes" id="UP000789390">
    <property type="component" value="Unassembled WGS sequence"/>
</dbReference>
<evidence type="ECO:0000256" key="2">
    <source>
        <dbReference type="ARBA" id="ARBA00022525"/>
    </source>
</evidence>
<evidence type="ECO:0000256" key="5">
    <source>
        <dbReference type="SAM" id="MobiDB-lite"/>
    </source>
</evidence>
<dbReference type="PANTHER" id="PTHR46698">
    <property type="entry name" value="CROSSVEINLESS 2"/>
    <property type="match status" value="1"/>
</dbReference>
<dbReference type="Pfam" id="PF00094">
    <property type="entry name" value="VWD"/>
    <property type="match status" value="1"/>
</dbReference>
<evidence type="ECO:0008006" key="11">
    <source>
        <dbReference type="Google" id="ProtNLM"/>
    </source>
</evidence>
<comment type="subcellular location">
    <subcellularLocation>
        <location evidence="1">Secreted</location>
    </subcellularLocation>
</comment>
<dbReference type="PROSITE" id="PS01208">
    <property type="entry name" value="VWFC_1"/>
    <property type="match status" value="1"/>
</dbReference>
<dbReference type="SMART" id="SM00832">
    <property type="entry name" value="C8"/>
    <property type="match status" value="1"/>
</dbReference>
<keyword evidence="3 6" id="KW-0732">Signal</keyword>
<dbReference type="SMART" id="SM00214">
    <property type="entry name" value="VWC"/>
    <property type="match status" value="4"/>
</dbReference>
<evidence type="ECO:0000259" key="8">
    <source>
        <dbReference type="PROSITE" id="PS51233"/>
    </source>
</evidence>
<dbReference type="InterPro" id="IPR001007">
    <property type="entry name" value="VWF_dom"/>
</dbReference>